<comment type="caution">
    <text evidence="1">The sequence shown here is derived from an EMBL/GenBank/DDBJ whole genome shotgun (WGS) entry which is preliminary data.</text>
</comment>
<accession>A0ACB5U9S6</accession>
<dbReference type="Proteomes" id="UP001165064">
    <property type="component" value="Unassembled WGS sequence"/>
</dbReference>
<reference evidence="1" key="1">
    <citation type="submission" date="2023-04" db="EMBL/GenBank/DDBJ databases">
        <title>Ambrosiozyma monospora NBRC 10751.</title>
        <authorList>
            <person name="Ichikawa N."/>
            <person name="Sato H."/>
            <person name="Tonouchi N."/>
        </authorList>
    </citation>
    <scope>NUCLEOTIDE SEQUENCE</scope>
    <source>
        <strain evidence="1">NBRC 10751</strain>
    </source>
</reference>
<evidence type="ECO:0000313" key="2">
    <source>
        <dbReference type="Proteomes" id="UP001165064"/>
    </source>
</evidence>
<evidence type="ECO:0000313" key="1">
    <source>
        <dbReference type="EMBL" id="GMF04903.1"/>
    </source>
</evidence>
<gene>
    <name evidence="1" type="ORF">Amon02_001213700</name>
</gene>
<sequence length="105" mass="11846">MVEFIESREEFIKIVKDSRAVVIHFSTHVRASKNMINDALDNFSDESEFTAIGFYQIDVGKMEEVAEEQQVSDLPTVLFFKAGKKVGTVVGPEIDEILDHLIELA</sequence>
<name>A0ACB5U9S6_AMBMO</name>
<proteinExistence type="predicted"/>
<organism evidence="1 2">
    <name type="scientific">Ambrosiozyma monospora</name>
    <name type="common">Yeast</name>
    <name type="synonym">Endomycopsis monosporus</name>
    <dbReference type="NCBI Taxonomy" id="43982"/>
    <lineage>
        <taxon>Eukaryota</taxon>
        <taxon>Fungi</taxon>
        <taxon>Dikarya</taxon>
        <taxon>Ascomycota</taxon>
        <taxon>Saccharomycotina</taxon>
        <taxon>Pichiomycetes</taxon>
        <taxon>Pichiales</taxon>
        <taxon>Pichiaceae</taxon>
        <taxon>Ambrosiozyma</taxon>
    </lineage>
</organism>
<protein>
    <submittedName>
        <fullName evidence="1">Unnamed protein product</fullName>
    </submittedName>
</protein>
<keyword evidence="2" id="KW-1185">Reference proteome</keyword>
<dbReference type="EMBL" id="BSXS01014082">
    <property type="protein sequence ID" value="GMF04903.1"/>
    <property type="molecule type" value="Genomic_DNA"/>
</dbReference>